<sequence>MSHDENLCWESCLPAGWQPLFRQLLAELHSAGISVRVTQAKEKFGELRVYIDRPDQAAAPLIAAAEQRSTRMCQECGAAGELMVGNYLYATLCEEHGAGFTKPLGRPMISLNLRYPKDD</sequence>
<dbReference type="AlphaFoldDB" id="A0A8E0WQC9"/>
<protein>
    <submittedName>
        <fullName evidence="1">Uncharacterized protein</fullName>
    </submittedName>
</protein>
<proteinExistence type="predicted"/>
<reference evidence="1 2" key="1">
    <citation type="submission" date="2014-05" db="EMBL/GenBank/DDBJ databases">
        <title>Genome Announcement of Sphingobium lucknowense F2.</title>
        <authorList>
            <person name="Lal R."/>
            <person name="Negi V."/>
            <person name="Lata P."/>
            <person name="Sangwan N."/>
            <person name="Gupta S.K."/>
            <person name="Rao D.L.N."/>
            <person name="Das S."/>
        </authorList>
    </citation>
    <scope>NUCLEOTIDE SEQUENCE [LARGE SCALE GENOMIC DNA]</scope>
    <source>
        <strain evidence="1 2">F2</strain>
    </source>
</reference>
<accession>A0A8E0WQC9</accession>
<dbReference type="EMBL" id="JANF02000073">
    <property type="protein sequence ID" value="KER35472.1"/>
    <property type="molecule type" value="Genomic_DNA"/>
</dbReference>
<dbReference type="Proteomes" id="UP000028135">
    <property type="component" value="Unassembled WGS sequence"/>
</dbReference>
<dbReference type="RefSeq" id="WP_020819308.1">
    <property type="nucleotide sequence ID" value="NZ_JANF02000073.1"/>
</dbReference>
<comment type="caution">
    <text evidence="1">The sequence shown here is derived from an EMBL/GenBank/DDBJ whole genome shotgun (WGS) entry which is preliminary data.</text>
</comment>
<organism evidence="1 2">
    <name type="scientific">Sphingobium indicum F2</name>
    <dbReference type="NCBI Taxonomy" id="1450518"/>
    <lineage>
        <taxon>Bacteria</taxon>
        <taxon>Pseudomonadati</taxon>
        <taxon>Pseudomonadota</taxon>
        <taxon>Alphaproteobacteria</taxon>
        <taxon>Sphingomonadales</taxon>
        <taxon>Sphingomonadaceae</taxon>
        <taxon>Sphingobium</taxon>
    </lineage>
</organism>
<gene>
    <name evidence="1" type="ORF">AL00_16030</name>
</gene>
<evidence type="ECO:0000313" key="2">
    <source>
        <dbReference type="Proteomes" id="UP000028135"/>
    </source>
</evidence>
<name>A0A8E0WQC9_9SPHN</name>
<evidence type="ECO:0000313" key="1">
    <source>
        <dbReference type="EMBL" id="KER35472.1"/>
    </source>
</evidence>